<comment type="subunit">
    <text evidence="6">Homodimer.</text>
</comment>
<evidence type="ECO:0000256" key="1">
    <source>
        <dbReference type="ARBA" id="ARBA00022630"/>
    </source>
</evidence>
<gene>
    <name evidence="9" type="ORF">A2Z86_02605</name>
</gene>
<sequence length="313" mass="33473">MSRAENHFRQIIIGSGAAGLTAAIYSARAALRPVVFEGSQPGGQLTTTTEVENFPGFEEGILGPQLMEVMKKQALRFGAEFLSRDVEKADFRQGALAVVAGGESYSADSVIIATGAAPRMLGLANEKKFIGRGVSTCATCDAFFYRGKKVVVVGGGDSAMEEASFISKFASQVTLVHRRKEFRASKIMQDRIFGIKNITVIWDTLVTDIIGDDKAGVTALRLKNVKTGRESDFPTDGFFLAIGHTPNSRAFAGQIELDDQGYILTREGTATSAPGVFAAGDVVDHHYRQAITAAGMGCMASLDAEKYLAALKK</sequence>
<keyword evidence="4" id="KW-1015">Disulfide bond</keyword>
<feature type="domain" description="FAD/NAD(P)-binding" evidence="8">
    <location>
        <begin position="10"/>
        <end position="297"/>
    </location>
</feature>
<dbReference type="PROSITE" id="PS00573">
    <property type="entry name" value="PYRIDINE_REDOX_2"/>
    <property type="match status" value="1"/>
</dbReference>
<evidence type="ECO:0000256" key="3">
    <source>
        <dbReference type="ARBA" id="ARBA00023002"/>
    </source>
</evidence>
<dbReference type="Proteomes" id="UP000176992">
    <property type="component" value="Unassembled WGS sequence"/>
</dbReference>
<dbReference type="PRINTS" id="PR00368">
    <property type="entry name" value="FADPNR"/>
</dbReference>
<keyword evidence="1 6" id="KW-0285">Flavoprotein</keyword>
<dbReference type="Gene3D" id="3.50.50.60">
    <property type="entry name" value="FAD/NAD(P)-binding domain"/>
    <property type="match status" value="2"/>
</dbReference>
<dbReference type="EMBL" id="MFIV01000018">
    <property type="protein sequence ID" value="OGF99544.1"/>
    <property type="molecule type" value="Genomic_DNA"/>
</dbReference>
<dbReference type="PANTHER" id="PTHR48105">
    <property type="entry name" value="THIOREDOXIN REDUCTASE 1-RELATED-RELATED"/>
    <property type="match status" value="1"/>
</dbReference>
<dbReference type="GO" id="GO:0005737">
    <property type="term" value="C:cytoplasm"/>
    <property type="evidence" value="ECO:0007669"/>
    <property type="project" value="InterPro"/>
</dbReference>
<dbReference type="SUPFAM" id="SSF51905">
    <property type="entry name" value="FAD/NAD(P)-binding domain"/>
    <property type="match status" value="1"/>
</dbReference>
<comment type="caution">
    <text evidence="9">The sequence shown here is derived from an EMBL/GenBank/DDBJ whole genome shotgun (WGS) entry which is preliminary data.</text>
</comment>
<protein>
    <recommendedName>
        <fullName evidence="6">Thioredoxin reductase</fullName>
        <ecNumber evidence="6">1.8.1.9</ecNumber>
    </recommendedName>
</protein>
<evidence type="ECO:0000256" key="4">
    <source>
        <dbReference type="ARBA" id="ARBA00023157"/>
    </source>
</evidence>
<dbReference type="PRINTS" id="PR00469">
    <property type="entry name" value="PNDRDTASEII"/>
</dbReference>
<evidence type="ECO:0000313" key="10">
    <source>
        <dbReference type="Proteomes" id="UP000176992"/>
    </source>
</evidence>
<dbReference type="GO" id="GO:0004791">
    <property type="term" value="F:thioredoxin-disulfide reductase (NADPH) activity"/>
    <property type="evidence" value="ECO:0007669"/>
    <property type="project" value="UniProtKB-UniRule"/>
</dbReference>
<proteinExistence type="inferred from homology"/>
<dbReference type="InterPro" id="IPR008255">
    <property type="entry name" value="Pyr_nucl-diS_OxRdtase_2_AS"/>
</dbReference>
<dbReference type="GO" id="GO:0019430">
    <property type="term" value="P:removal of superoxide radicals"/>
    <property type="evidence" value="ECO:0007669"/>
    <property type="project" value="UniProtKB-UniRule"/>
</dbReference>
<accession>A0A1F5YHB5</accession>
<keyword evidence="2 6" id="KW-0274">FAD</keyword>
<dbReference type="NCBIfam" id="TIGR01292">
    <property type="entry name" value="TRX_reduct"/>
    <property type="match status" value="1"/>
</dbReference>
<reference evidence="9 10" key="1">
    <citation type="journal article" date="2016" name="Nat. Commun.">
        <title>Thousands of microbial genomes shed light on interconnected biogeochemical processes in an aquifer system.</title>
        <authorList>
            <person name="Anantharaman K."/>
            <person name="Brown C.T."/>
            <person name="Hug L.A."/>
            <person name="Sharon I."/>
            <person name="Castelle C.J."/>
            <person name="Probst A.J."/>
            <person name="Thomas B.C."/>
            <person name="Singh A."/>
            <person name="Wilkins M.J."/>
            <person name="Karaoz U."/>
            <person name="Brodie E.L."/>
            <person name="Williams K.H."/>
            <person name="Hubbard S.S."/>
            <person name="Banfield J.F."/>
        </authorList>
    </citation>
    <scope>NUCLEOTIDE SEQUENCE [LARGE SCALE GENOMIC DNA]</scope>
</reference>
<comment type="catalytic activity">
    <reaction evidence="6">
        <text>[thioredoxin]-dithiol + NADP(+) = [thioredoxin]-disulfide + NADPH + H(+)</text>
        <dbReference type="Rhea" id="RHEA:20345"/>
        <dbReference type="Rhea" id="RHEA-COMP:10698"/>
        <dbReference type="Rhea" id="RHEA-COMP:10700"/>
        <dbReference type="ChEBI" id="CHEBI:15378"/>
        <dbReference type="ChEBI" id="CHEBI:29950"/>
        <dbReference type="ChEBI" id="CHEBI:50058"/>
        <dbReference type="ChEBI" id="CHEBI:57783"/>
        <dbReference type="ChEBI" id="CHEBI:58349"/>
        <dbReference type="EC" id="1.8.1.9"/>
    </reaction>
</comment>
<dbReference type="InterPro" id="IPR023753">
    <property type="entry name" value="FAD/NAD-binding_dom"/>
</dbReference>
<dbReference type="Pfam" id="PF07992">
    <property type="entry name" value="Pyr_redox_2"/>
    <property type="match status" value="1"/>
</dbReference>
<evidence type="ECO:0000256" key="7">
    <source>
        <dbReference type="RuleBase" id="RU003881"/>
    </source>
</evidence>
<comment type="cofactor">
    <cofactor evidence="7">
        <name>FAD</name>
        <dbReference type="ChEBI" id="CHEBI:57692"/>
    </cofactor>
    <text evidence="7">Binds 1 FAD per subunit.</text>
</comment>
<evidence type="ECO:0000256" key="5">
    <source>
        <dbReference type="ARBA" id="ARBA00023284"/>
    </source>
</evidence>
<dbReference type="InterPro" id="IPR036188">
    <property type="entry name" value="FAD/NAD-bd_sf"/>
</dbReference>
<keyword evidence="3 6" id="KW-0560">Oxidoreductase</keyword>
<evidence type="ECO:0000256" key="2">
    <source>
        <dbReference type="ARBA" id="ARBA00022827"/>
    </source>
</evidence>
<evidence type="ECO:0000259" key="8">
    <source>
        <dbReference type="Pfam" id="PF07992"/>
    </source>
</evidence>
<evidence type="ECO:0000313" key="9">
    <source>
        <dbReference type="EMBL" id="OGF99544.1"/>
    </source>
</evidence>
<dbReference type="AlphaFoldDB" id="A0A1F5YHB5"/>
<name>A0A1F5YHB5_9BACT</name>
<keyword evidence="5 6" id="KW-0676">Redox-active center</keyword>
<comment type="similarity">
    <text evidence="6">Belongs to the class-II pyridine nucleotide-disulfide oxidoreductase family.</text>
</comment>
<dbReference type="InterPro" id="IPR005982">
    <property type="entry name" value="Thioredox_Rdtase"/>
</dbReference>
<dbReference type="EC" id="1.8.1.9" evidence="6"/>
<keyword evidence="7" id="KW-0521">NADP</keyword>
<evidence type="ECO:0000256" key="6">
    <source>
        <dbReference type="RuleBase" id="RU003880"/>
    </source>
</evidence>
<organism evidence="9 10">
    <name type="scientific">Candidatus Glassbacteria bacterium GWA2_58_10</name>
    <dbReference type="NCBI Taxonomy" id="1817865"/>
    <lineage>
        <taxon>Bacteria</taxon>
        <taxon>Candidatus Glassiibacteriota</taxon>
    </lineage>
</organism>
<dbReference type="InterPro" id="IPR050097">
    <property type="entry name" value="Ferredoxin-NADP_redctase_2"/>
</dbReference>